<gene>
    <name evidence="1" type="ORF">LAZ67_11001989</name>
</gene>
<dbReference type="EMBL" id="CP092873">
    <property type="protein sequence ID" value="UYV74055.1"/>
    <property type="molecule type" value="Genomic_DNA"/>
</dbReference>
<sequence>MPHPAFSPELAPSYFYLFVRLHRGNMREERKVLTGNGRVGQHEALVSQGMVRVEVKQGVGPRGRERTWQSAGAILRAVCWRIIVVEDPRLASPQLRPFLPDRFPQSPQNSQVGVSSYCRTLLLKFMMNDALVVEEHLQHDLDFSGSLPRFFWSRLIFEAPLRCLLGSFRIKAVNPCFVSSNDPLKQFGVVGCRFEIETGRFLPGVLLIKIKSLGTRTALSLLTPKMSFIID</sequence>
<name>A0ABY6L3P9_9ARAC</name>
<evidence type="ECO:0000313" key="1">
    <source>
        <dbReference type="EMBL" id="UYV74055.1"/>
    </source>
</evidence>
<reference evidence="1 2" key="1">
    <citation type="submission" date="2022-01" db="EMBL/GenBank/DDBJ databases">
        <title>A chromosomal length assembly of Cordylochernes scorpioides.</title>
        <authorList>
            <person name="Zeh D."/>
            <person name="Zeh J."/>
        </authorList>
    </citation>
    <scope>NUCLEOTIDE SEQUENCE [LARGE SCALE GENOMIC DNA]</scope>
    <source>
        <strain evidence="1">IN4F17</strain>
        <tissue evidence="1">Whole Body</tissue>
    </source>
</reference>
<organism evidence="1 2">
    <name type="scientific">Cordylochernes scorpioides</name>
    <dbReference type="NCBI Taxonomy" id="51811"/>
    <lineage>
        <taxon>Eukaryota</taxon>
        <taxon>Metazoa</taxon>
        <taxon>Ecdysozoa</taxon>
        <taxon>Arthropoda</taxon>
        <taxon>Chelicerata</taxon>
        <taxon>Arachnida</taxon>
        <taxon>Pseudoscorpiones</taxon>
        <taxon>Cheliferoidea</taxon>
        <taxon>Chernetidae</taxon>
        <taxon>Cordylochernes</taxon>
    </lineage>
</organism>
<evidence type="ECO:0000313" key="2">
    <source>
        <dbReference type="Proteomes" id="UP001235939"/>
    </source>
</evidence>
<accession>A0ABY6L3P9</accession>
<keyword evidence="2" id="KW-1185">Reference proteome</keyword>
<dbReference type="Proteomes" id="UP001235939">
    <property type="component" value="Chromosome 11"/>
</dbReference>
<proteinExistence type="predicted"/>
<protein>
    <submittedName>
        <fullName evidence="1">Uncharacterized protein</fullName>
    </submittedName>
</protein>